<evidence type="ECO:0000313" key="1">
    <source>
        <dbReference type="EMBL" id="MBB5720956.1"/>
    </source>
</evidence>
<proteinExistence type="predicted"/>
<evidence type="ECO:0000313" key="2">
    <source>
        <dbReference type="Proteomes" id="UP000535415"/>
    </source>
</evidence>
<dbReference type="PANTHER" id="PTHR41260">
    <property type="entry name" value="PROTEIN ECSC"/>
    <property type="match status" value="1"/>
</dbReference>
<organism evidence="1 2">
    <name type="scientific">Yoonia ponticola</name>
    <dbReference type="NCBI Taxonomy" id="1524255"/>
    <lineage>
        <taxon>Bacteria</taxon>
        <taxon>Pseudomonadati</taxon>
        <taxon>Pseudomonadota</taxon>
        <taxon>Alphaproteobacteria</taxon>
        <taxon>Rhodobacterales</taxon>
        <taxon>Paracoccaceae</taxon>
        <taxon>Yoonia</taxon>
    </lineage>
</organism>
<accession>A0A7W9EYJ4</accession>
<evidence type="ECO:0008006" key="3">
    <source>
        <dbReference type="Google" id="ProtNLM"/>
    </source>
</evidence>
<gene>
    <name evidence="1" type="ORF">FHS72_000560</name>
</gene>
<sequence length="264" mass="27702">MSDQSKSVALDDKTLTQIKALAVRQAAANGLLMKAINYVGGQVESGMSVLPKGVRSQIDSVARIALEKSFNVAAKTRTGRFGRAVGTDRLHRILGTVSGAIGGIAGVGTALTELPFATTIIFRSVQAVAEEYGEDPQSEETRMQCLAVFGSGGPGDEDDGVNTSFIGARLSLTGPALNTLISKIAPRFATVMSQKLASQSVPVLGAIAGAGTNYAFVNYYISMAHVHFGLRKLMREHGEDAVLDAFHGYSLTDATPVKAAKPNT</sequence>
<keyword evidence="2" id="KW-1185">Reference proteome</keyword>
<dbReference type="EMBL" id="JACIJM010000001">
    <property type="protein sequence ID" value="MBB5720956.1"/>
    <property type="molecule type" value="Genomic_DNA"/>
</dbReference>
<dbReference type="PANTHER" id="PTHR41260:SF1">
    <property type="entry name" value="PROTEIN ECSC"/>
    <property type="match status" value="1"/>
</dbReference>
<protein>
    <recommendedName>
        <fullName evidence="3">Protein EcsC</fullName>
    </recommendedName>
</protein>
<dbReference type="Pfam" id="PF12787">
    <property type="entry name" value="EcsC"/>
    <property type="match status" value="1"/>
</dbReference>
<comment type="caution">
    <text evidence="1">The sequence shown here is derived from an EMBL/GenBank/DDBJ whole genome shotgun (WGS) entry which is preliminary data.</text>
</comment>
<dbReference type="AlphaFoldDB" id="A0A7W9EYJ4"/>
<reference evidence="1 2" key="1">
    <citation type="submission" date="2020-08" db="EMBL/GenBank/DDBJ databases">
        <title>Genomic Encyclopedia of Type Strains, Phase IV (KMG-IV): sequencing the most valuable type-strain genomes for metagenomic binning, comparative biology and taxonomic classification.</title>
        <authorList>
            <person name="Goeker M."/>
        </authorList>
    </citation>
    <scope>NUCLEOTIDE SEQUENCE [LARGE SCALE GENOMIC DNA]</scope>
    <source>
        <strain evidence="1 2">DSM 101064</strain>
    </source>
</reference>
<dbReference type="RefSeq" id="WP_183525167.1">
    <property type="nucleotide sequence ID" value="NZ_JACIJM010000001.1"/>
</dbReference>
<dbReference type="Proteomes" id="UP000535415">
    <property type="component" value="Unassembled WGS sequence"/>
</dbReference>
<name>A0A7W9EYJ4_9RHOB</name>
<dbReference type="InterPro" id="IPR024787">
    <property type="entry name" value="EcsC"/>
</dbReference>